<proteinExistence type="predicted"/>
<accession>A0A1B6F8J6</accession>
<dbReference type="CDD" id="cd22973">
    <property type="entry name" value="DD_CATIP"/>
    <property type="match status" value="1"/>
</dbReference>
<dbReference type="PANTHER" id="PTHR15505">
    <property type="entry name" value="RIIA DOMAIN-CONTAINING PROTEIN 1"/>
    <property type="match status" value="1"/>
</dbReference>
<evidence type="ECO:0008006" key="2">
    <source>
        <dbReference type="Google" id="ProtNLM"/>
    </source>
</evidence>
<reference evidence="1" key="1">
    <citation type="submission" date="2015-11" db="EMBL/GenBank/DDBJ databases">
        <title>De novo transcriptome assembly of four potential Pierce s Disease insect vectors from Arizona vineyards.</title>
        <authorList>
            <person name="Tassone E.E."/>
        </authorList>
    </citation>
    <scope>NUCLEOTIDE SEQUENCE</scope>
</reference>
<protein>
    <recommendedName>
        <fullName evidence="2">RIIa domain-containing protein</fullName>
    </recommendedName>
</protein>
<sequence>RSTRKDCAENKTTETNVLLLSLKKPKILRLKMNKTHLDAELANIDDTKLYIISKDDTRIVFEEILDLVDEEGQQVDVVTVAVEVGEPDTFNVYQYSNDQGIMMRVQSRVLRSLDTDWEVRHLWRPGTSKMLRISGSDNKYKLFKSVQGRDANREKIQIKKVPHVRVILEGANIVLLRKLAVSRLFGRFTCQTVNHEGEVCECEYVVERGVNLQVRVRRNLRDMEIMTTTLSKTGRILLHAWSTTGYSLRSRDAITSTAARLAEEERAALRKPELKADVEAYFEKKTEIINQIKEYLLGQPDVQDMIADFLKELLIEQPEDVVSFADEYFSDFVGIVREPVKSEGTLLQSSQVVCRQPTNEDVE</sequence>
<gene>
    <name evidence="1" type="ORF">g.18045</name>
</gene>
<evidence type="ECO:0000313" key="1">
    <source>
        <dbReference type="EMBL" id="JAS46471.1"/>
    </source>
</evidence>
<organism evidence="1">
    <name type="scientific">Cuerna arida</name>
    <dbReference type="NCBI Taxonomy" id="1464854"/>
    <lineage>
        <taxon>Eukaryota</taxon>
        <taxon>Metazoa</taxon>
        <taxon>Ecdysozoa</taxon>
        <taxon>Arthropoda</taxon>
        <taxon>Hexapoda</taxon>
        <taxon>Insecta</taxon>
        <taxon>Pterygota</taxon>
        <taxon>Neoptera</taxon>
        <taxon>Paraneoptera</taxon>
        <taxon>Hemiptera</taxon>
        <taxon>Auchenorrhyncha</taxon>
        <taxon>Membracoidea</taxon>
        <taxon>Cicadellidae</taxon>
        <taxon>Cicadellinae</taxon>
        <taxon>Proconiini</taxon>
        <taxon>Cuerna</taxon>
    </lineage>
</organism>
<name>A0A1B6F8J6_9HEMI</name>
<feature type="non-terminal residue" evidence="1">
    <location>
        <position position="1"/>
    </location>
</feature>
<dbReference type="SUPFAM" id="SSF47391">
    <property type="entry name" value="Dimerization-anchoring domain of cAMP-dependent PK regulatory subunit"/>
    <property type="match status" value="1"/>
</dbReference>
<dbReference type="InterPro" id="IPR047501">
    <property type="entry name" value="DD_CATIP"/>
</dbReference>
<dbReference type="AlphaFoldDB" id="A0A1B6F8J6"/>
<dbReference type="EMBL" id="GECZ01023298">
    <property type="protein sequence ID" value="JAS46471.1"/>
    <property type="molecule type" value="Transcribed_RNA"/>
</dbReference>
<dbReference type="PANTHER" id="PTHR15505:SF4">
    <property type="entry name" value="RIIA DOMAIN-CONTAINING PROTEIN 1"/>
    <property type="match status" value="1"/>
</dbReference>